<evidence type="ECO:0000259" key="7">
    <source>
        <dbReference type="Pfam" id="PF01435"/>
    </source>
</evidence>
<gene>
    <name evidence="8" type="ORF">LSO58_18615</name>
</gene>
<comment type="similarity">
    <text evidence="6">Belongs to the peptidase M48 family.</text>
</comment>
<keyword evidence="1 6" id="KW-0645">Protease</keyword>
<evidence type="ECO:0000256" key="3">
    <source>
        <dbReference type="ARBA" id="ARBA00022801"/>
    </source>
</evidence>
<dbReference type="CDD" id="cd07331">
    <property type="entry name" value="M48C_Oma1_like"/>
    <property type="match status" value="1"/>
</dbReference>
<sequence length="246" mass="27248">MTTTNFQLSGIQRKQFMLIPSSEYFTQANQNYQNLMNGYKSKGVLDRKPDMTKRVLTIAQRITAQVETIKPATKDWTWEMHVINTSTVNAFCTGQGKMAVFEGMITTLNLTDDELAAIIGHEIAHALLEHGRERASTDLVTNLALGQIGGDAQTITYYVSKLGLSLPFSRHQESEADLLGLQIAAKAGYNPNAAISLWAKMGELQKGSNNKLSGLLSTHPIPAERMKALALAAPKFMPFYLEHKYK</sequence>
<keyword evidence="2" id="KW-0479">Metal-binding</keyword>
<dbReference type="GO" id="GO:0051603">
    <property type="term" value="P:proteolysis involved in protein catabolic process"/>
    <property type="evidence" value="ECO:0007669"/>
    <property type="project" value="TreeGrafter"/>
</dbReference>
<geneLocation type="plasmid" evidence="8 9">
    <name>pRIVM_C010761_3</name>
</geneLocation>
<evidence type="ECO:0000313" key="9">
    <source>
        <dbReference type="Proteomes" id="UP001164081"/>
    </source>
</evidence>
<dbReference type="Gene3D" id="3.30.2010.10">
    <property type="entry name" value="Metalloproteases ('zincins'), catalytic domain"/>
    <property type="match status" value="1"/>
</dbReference>
<evidence type="ECO:0000256" key="2">
    <source>
        <dbReference type="ARBA" id="ARBA00022723"/>
    </source>
</evidence>
<dbReference type="PANTHER" id="PTHR22726">
    <property type="entry name" value="METALLOENDOPEPTIDASE OMA1"/>
    <property type="match status" value="1"/>
</dbReference>
<dbReference type="Pfam" id="PF01435">
    <property type="entry name" value="Peptidase_M48"/>
    <property type="match status" value="1"/>
</dbReference>
<evidence type="ECO:0000313" key="8">
    <source>
        <dbReference type="EMBL" id="UYF77353.1"/>
    </source>
</evidence>
<name>A0AA46SAT6_9GAMM</name>
<proteinExistence type="inferred from homology"/>
<feature type="domain" description="Peptidase M48" evidence="7">
    <location>
        <begin position="66"/>
        <end position="229"/>
    </location>
</feature>
<evidence type="ECO:0000256" key="4">
    <source>
        <dbReference type="ARBA" id="ARBA00022833"/>
    </source>
</evidence>
<dbReference type="GO" id="GO:0016020">
    <property type="term" value="C:membrane"/>
    <property type="evidence" value="ECO:0007669"/>
    <property type="project" value="TreeGrafter"/>
</dbReference>
<accession>A0AA46SAT6</accession>
<dbReference type="AlphaFoldDB" id="A0AA46SAT6"/>
<dbReference type="InterPro" id="IPR051156">
    <property type="entry name" value="Mito/Outer_Membr_Metalloprot"/>
</dbReference>
<protein>
    <submittedName>
        <fullName evidence="8">M48 family metallopeptidase</fullName>
    </submittedName>
</protein>
<dbReference type="RefSeq" id="WP_228136289.1">
    <property type="nucleotide sequence ID" value="NZ_CP089047.1"/>
</dbReference>
<comment type="cofactor">
    <cofactor evidence="6">
        <name>Zn(2+)</name>
        <dbReference type="ChEBI" id="CHEBI:29105"/>
    </cofactor>
    <text evidence="6">Binds 1 zinc ion per subunit.</text>
</comment>
<evidence type="ECO:0000256" key="6">
    <source>
        <dbReference type="RuleBase" id="RU003983"/>
    </source>
</evidence>
<dbReference type="InterPro" id="IPR001915">
    <property type="entry name" value="Peptidase_M48"/>
</dbReference>
<reference evidence="8" key="1">
    <citation type="journal article" date="2022" name="J Glob Antimicrob Resist">
        <title>Comparative analysis of IMP-4- and OXA-58-containing plasmids of three carbapenemase-producing Acinetobacter ursingii strains in the Netherlands.</title>
        <authorList>
            <person name="Hendrickx A.P.A."/>
            <person name="Schade R.P."/>
            <person name="Landman F."/>
            <person name="Bosch T."/>
            <person name="Schouls L.M."/>
            <person name="van Dijk K."/>
        </authorList>
    </citation>
    <scope>NUCLEOTIDE SEQUENCE</scope>
    <source>
        <strain evidence="8">RIVM_C010761</strain>
    </source>
</reference>
<dbReference type="Proteomes" id="UP001164081">
    <property type="component" value="Plasmid pRIVM_C010761_3"/>
</dbReference>
<dbReference type="PANTHER" id="PTHR22726:SF1">
    <property type="entry name" value="METALLOENDOPEPTIDASE OMA1, MITOCHONDRIAL"/>
    <property type="match status" value="1"/>
</dbReference>
<dbReference type="GO" id="GO:0046872">
    <property type="term" value="F:metal ion binding"/>
    <property type="evidence" value="ECO:0007669"/>
    <property type="project" value="UniProtKB-KW"/>
</dbReference>
<evidence type="ECO:0000256" key="5">
    <source>
        <dbReference type="ARBA" id="ARBA00023049"/>
    </source>
</evidence>
<evidence type="ECO:0000256" key="1">
    <source>
        <dbReference type="ARBA" id="ARBA00022670"/>
    </source>
</evidence>
<organism evidence="8 9">
    <name type="scientific">Acinetobacter ursingii</name>
    <dbReference type="NCBI Taxonomy" id="108980"/>
    <lineage>
        <taxon>Bacteria</taxon>
        <taxon>Pseudomonadati</taxon>
        <taxon>Pseudomonadota</taxon>
        <taxon>Gammaproteobacteria</taxon>
        <taxon>Moraxellales</taxon>
        <taxon>Moraxellaceae</taxon>
        <taxon>Acinetobacter</taxon>
    </lineage>
</organism>
<dbReference type="GO" id="GO:0004222">
    <property type="term" value="F:metalloendopeptidase activity"/>
    <property type="evidence" value="ECO:0007669"/>
    <property type="project" value="InterPro"/>
</dbReference>
<keyword evidence="5 6" id="KW-0482">Metalloprotease</keyword>
<keyword evidence="8" id="KW-0614">Plasmid</keyword>
<keyword evidence="3 6" id="KW-0378">Hydrolase</keyword>
<dbReference type="EMBL" id="CP089047">
    <property type="protein sequence ID" value="UYF77353.1"/>
    <property type="molecule type" value="Genomic_DNA"/>
</dbReference>
<keyword evidence="4 6" id="KW-0862">Zinc</keyword>